<dbReference type="PANTHER" id="PTHR35807">
    <property type="entry name" value="TRANSCRIPTIONAL REGULATOR REDD-RELATED"/>
    <property type="match status" value="1"/>
</dbReference>
<evidence type="ECO:0000313" key="4">
    <source>
        <dbReference type="EMBL" id="MBO8475025.1"/>
    </source>
</evidence>
<dbReference type="SUPFAM" id="SSF117281">
    <property type="entry name" value="Kelch motif"/>
    <property type="match status" value="1"/>
</dbReference>
<dbReference type="Gene3D" id="2.120.10.80">
    <property type="entry name" value="Kelch-type beta propeller"/>
    <property type="match status" value="1"/>
</dbReference>
<feature type="region of interest" description="Disordered" evidence="1">
    <location>
        <begin position="575"/>
        <end position="594"/>
    </location>
</feature>
<dbReference type="Proteomes" id="UP000823757">
    <property type="component" value="Unassembled WGS sequence"/>
</dbReference>
<keyword evidence="2" id="KW-0472">Membrane</keyword>
<gene>
    <name evidence="4" type="ORF">IAB91_07035</name>
</gene>
<evidence type="ECO:0000256" key="2">
    <source>
        <dbReference type="SAM" id="Phobius"/>
    </source>
</evidence>
<evidence type="ECO:0000313" key="5">
    <source>
        <dbReference type="Proteomes" id="UP000823757"/>
    </source>
</evidence>
<dbReference type="PANTHER" id="PTHR35807:SF1">
    <property type="entry name" value="TRANSCRIPTIONAL REGULATOR REDD"/>
    <property type="match status" value="1"/>
</dbReference>
<organism evidence="4 5">
    <name type="scientific">Candidatus Cryptobacteroides faecigallinarum</name>
    <dbReference type="NCBI Taxonomy" id="2840763"/>
    <lineage>
        <taxon>Bacteria</taxon>
        <taxon>Pseudomonadati</taxon>
        <taxon>Bacteroidota</taxon>
        <taxon>Bacteroidia</taxon>
        <taxon>Bacteroidales</taxon>
        <taxon>Candidatus Cryptobacteroides</taxon>
    </lineage>
</organism>
<reference evidence="4" key="2">
    <citation type="journal article" date="2021" name="PeerJ">
        <title>Extensive microbial diversity within the chicken gut microbiome revealed by metagenomics and culture.</title>
        <authorList>
            <person name="Gilroy R."/>
            <person name="Ravi A."/>
            <person name="Getino M."/>
            <person name="Pursley I."/>
            <person name="Horton D.L."/>
            <person name="Alikhan N.F."/>
            <person name="Baker D."/>
            <person name="Gharbi K."/>
            <person name="Hall N."/>
            <person name="Watson M."/>
            <person name="Adriaenssens E.M."/>
            <person name="Foster-Nyarko E."/>
            <person name="Jarju S."/>
            <person name="Secka A."/>
            <person name="Antonio M."/>
            <person name="Oren A."/>
            <person name="Chaudhuri R.R."/>
            <person name="La Ragione R."/>
            <person name="Hildebrand F."/>
            <person name="Pallen M.J."/>
        </authorList>
    </citation>
    <scope>NUCLEOTIDE SEQUENCE</scope>
    <source>
        <strain evidence="4">B1-13419</strain>
    </source>
</reference>
<dbReference type="AlphaFoldDB" id="A0A9D9NIW8"/>
<comment type="caution">
    <text evidence="4">The sequence shown here is derived from an EMBL/GenBank/DDBJ whole genome shotgun (WGS) entry which is preliminary data.</text>
</comment>
<keyword evidence="2" id="KW-1133">Transmembrane helix</keyword>
<dbReference type="EMBL" id="JADIMD010000105">
    <property type="protein sequence ID" value="MBO8475025.1"/>
    <property type="molecule type" value="Genomic_DNA"/>
</dbReference>
<protein>
    <recommendedName>
        <fullName evidence="6">Transmembrane protein</fullName>
    </recommendedName>
</protein>
<sequence>MKRLFLTIIACFLFSRVAGAAVEKGLVFYSYEVNPGLRTSLLLPENPSGGVIFSKTCRLAFDFKVDTSREQFGYVCRIVVDGVRSIDILLSTPYDGTPYIGVVTDSRNLEALDFGADAGLDAWHSVEVAMAASEDSLNVIVNGCRISLPGTDTRKHSVSVLFGANSYGRFATTDVAPVSLKNISFQTDKGKVREWSLASEDDMDKYASVRLAVSNPLWMLDLNRKWHRVSSLRFNSKVFLVPDRYRPRIFIVAEGNIVEYSLKEGATKSYFFAQDMKTGLISNDFCVLPDGRLAFVDMDADRPFVNWFDFASSGWQRQNPRTNQSRYLHHNLFYNSCDSSIVSLFGYGFHTYYNELDVFDLENGGYRTEVRDEIEPRYLSSVGIADSVALIYGGKGNDVGMQELGQVIYDDLYVLNLNDYSVKELWSLYGNSREVAAPDLWISDDRKSFYALTWCPDTYETELVLKKISVADGSRSILGDPVEFKFIDVGSEVRLMYQEGLEAFFAIVSSPDKDGRYNVEIYRINLPVLDMADMEEECVPVWIWILSAIAVLGVAATVYAVTQKCRKNVPEDISEIDGAPLESGQLPQDEAEMPDESTPGIYLVGGFRVIDRNCTDISDRFTPLMKQLLSAIILYTDKSSGVSNAELKEMFWYDKSDESYSNNRGVNIKKIRNCLAEVGNLNVVNSHGRWSLSDEDGLCDYMQFLEQLDDISPARPDEATIEMLVSISSHGSLLPEMRLDWVDQFKAEYTDKVISMLSAVRENAGASLSPEMQIRIADSILVFDPLDENSICAKCKALVKMKRLGSAKKIYASFIAEYERVMGEKFSVDFQNFIKG</sequence>
<reference evidence="4" key="1">
    <citation type="submission" date="2020-10" db="EMBL/GenBank/DDBJ databases">
        <authorList>
            <person name="Gilroy R."/>
        </authorList>
    </citation>
    <scope>NUCLEOTIDE SEQUENCE</scope>
    <source>
        <strain evidence="4">B1-13419</strain>
    </source>
</reference>
<dbReference type="InterPro" id="IPR015915">
    <property type="entry name" value="Kelch-typ_b-propeller"/>
</dbReference>
<evidence type="ECO:0008006" key="6">
    <source>
        <dbReference type="Google" id="ProtNLM"/>
    </source>
</evidence>
<keyword evidence="2" id="KW-0812">Transmembrane</keyword>
<feature type="transmembrane region" description="Helical" evidence="2">
    <location>
        <begin position="541"/>
        <end position="561"/>
    </location>
</feature>
<dbReference type="GO" id="GO:0006355">
    <property type="term" value="P:regulation of DNA-templated transcription"/>
    <property type="evidence" value="ECO:0007669"/>
    <property type="project" value="TreeGrafter"/>
</dbReference>
<evidence type="ECO:0000256" key="3">
    <source>
        <dbReference type="SAM" id="SignalP"/>
    </source>
</evidence>
<feature type="chain" id="PRO_5038933702" description="Transmembrane protein" evidence="3">
    <location>
        <begin position="21"/>
        <end position="836"/>
    </location>
</feature>
<keyword evidence="3" id="KW-0732">Signal</keyword>
<feature type="signal peptide" evidence="3">
    <location>
        <begin position="1"/>
        <end position="20"/>
    </location>
</feature>
<evidence type="ECO:0000256" key="1">
    <source>
        <dbReference type="SAM" id="MobiDB-lite"/>
    </source>
</evidence>
<accession>A0A9D9NIW8</accession>
<dbReference type="InterPro" id="IPR051677">
    <property type="entry name" value="AfsR-DnrI-RedD_regulator"/>
</dbReference>
<name>A0A9D9NIW8_9BACT</name>
<proteinExistence type="predicted"/>
<dbReference type="GO" id="GO:0003677">
    <property type="term" value="F:DNA binding"/>
    <property type="evidence" value="ECO:0007669"/>
    <property type="project" value="TreeGrafter"/>
</dbReference>